<comment type="pathway">
    <text evidence="3">Cofactor biosynthesis; tetrahydrofolate biosynthesis; 7,8-dihydrofolate from 2-amino-4-hydroxy-6-hydroxymethyl-7,8-dihydropteridine diphosphate and 4-aminobenzoate: step 1/2.</text>
</comment>
<proteinExistence type="predicted"/>
<dbReference type="OrthoDB" id="9811744at2"/>
<dbReference type="InterPro" id="IPR000489">
    <property type="entry name" value="Pterin-binding_dom"/>
</dbReference>
<gene>
    <name evidence="10" type="ORF">Ga0061068_105123</name>
</gene>
<dbReference type="CDD" id="cd00739">
    <property type="entry name" value="DHPS"/>
    <property type="match status" value="1"/>
</dbReference>
<keyword evidence="5" id="KW-0808">Transferase</keyword>
<comment type="cofactor">
    <cofactor evidence="2">
        <name>Mg(2+)</name>
        <dbReference type="ChEBI" id="CHEBI:18420"/>
    </cofactor>
</comment>
<dbReference type="Pfam" id="PF00809">
    <property type="entry name" value="Pterin_bind"/>
    <property type="match status" value="1"/>
</dbReference>
<dbReference type="PANTHER" id="PTHR20941:SF1">
    <property type="entry name" value="FOLIC ACID SYNTHESIS PROTEIN FOL1"/>
    <property type="match status" value="1"/>
</dbReference>
<keyword evidence="6" id="KW-0479">Metal-binding</keyword>
<evidence type="ECO:0000256" key="3">
    <source>
        <dbReference type="ARBA" id="ARBA00004763"/>
    </source>
</evidence>
<dbReference type="InterPro" id="IPR045031">
    <property type="entry name" value="DHP_synth-like"/>
</dbReference>
<protein>
    <recommendedName>
        <fullName evidence="4">dihydropteroate synthase</fullName>
        <ecNumber evidence="4">2.5.1.15</ecNumber>
    </recommendedName>
</protein>
<keyword evidence="11" id="KW-1185">Reference proteome</keyword>
<dbReference type="Proteomes" id="UP000182108">
    <property type="component" value="Unassembled WGS sequence"/>
</dbReference>
<dbReference type="RefSeq" id="WP_055423514.1">
    <property type="nucleotide sequence ID" value="NZ_CYHH01000005.1"/>
</dbReference>
<evidence type="ECO:0000256" key="6">
    <source>
        <dbReference type="ARBA" id="ARBA00022723"/>
    </source>
</evidence>
<evidence type="ECO:0000256" key="5">
    <source>
        <dbReference type="ARBA" id="ARBA00022679"/>
    </source>
</evidence>
<evidence type="ECO:0000313" key="11">
    <source>
        <dbReference type="Proteomes" id="UP000182108"/>
    </source>
</evidence>
<dbReference type="PROSITE" id="PS50972">
    <property type="entry name" value="PTERIN_BINDING"/>
    <property type="match status" value="1"/>
</dbReference>
<evidence type="ECO:0000256" key="7">
    <source>
        <dbReference type="ARBA" id="ARBA00022842"/>
    </source>
</evidence>
<organism evidence="10 11">
    <name type="scientific">Tepidiphilus thermophilus</name>
    <dbReference type="NCBI Taxonomy" id="876478"/>
    <lineage>
        <taxon>Bacteria</taxon>
        <taxon>Pseudomonadati</taxon>
        <taxon>Pseudomonadota</taxon>
        <taxon>Hydrogenophilia</taxon>
        <taxon>Hydrogenophilales</taxon>
        <taxon>Hydrogenophilaceae</taxon>
        <taxon>Tepidiphilus</taxon>
    </lineage>
</organism>
<sequence length="281" mass="29687">MRWLQAGRFRLDLSEPKVMGIVNLTEDSFSGDGLGAQHDRALRQAEAFIAAGVDLLDLGAESTRPGAEPVPAERELERLLPVLEALRGAPVPLSVDTMKPEVMREVLRAGADLINDVAGFRLPGAIEAVAGSDCALCVMHMKGEPRTMQQSPAYEDVVAEVETFLAQRTAALCAAGVARERILWDPGFGFGKTLAHNAALFRALPRLAAHQPLLVGVSRKTMIGQITGRPVGERLAGSLAAAVLAWANGASIVRVHDVAATVDAREILRALGPVAADGALA</sequence>
<dbReference type="PROSITE" id="PS00793">
    <property type="entry name" value="DHPS_2"/>
    <property type="match status" value="1"/>
</dbReference>
<keyword evidence="7" id="KW-0460">Magnesium</keyword>
<evidence type="ECO:0000259" key="9">
    <source>
        <dbReference type="PROSITE" id="PS50972"/>
    </source>
</evidence>
<reference evidence="11" key="1">
    <citation type="submission" date="2015-08" db="EMBL/GenBank/DDBJ databases">
        <authorList>
            <person name="Babu N.S."/>
            <person name="Beckwith C.J."/>
            <person name="Beseler K.G."/>
            <person name="Brison A."/>
            <person name="Carone J.V."/>
            <person name="Caskin T.P."/>
            <person name="Diamond M."/>
            <person name="Durham M.E."/>
            <person name="Foxe J.M."/>
            <person name="Go M."/>
            <person name="Henderson B.A."/>
            <person name="Jones I.B."/>
            <person name="McGettigan J.A."/>
            <person name="Micheletti S.J."/>
            <person name="Nasrallah M.E."/>
            <person name="Ortiz D."/>
            <person name="Piller C.R."/>
            <person name="Privatt S.R."/>
            <person name="Schneider S.L."/>
            <person name="Sharp S."/>
            <person name="Smith T.C."/>
            <person name="Stanton J.D."/>
            <person name="Ullery H.E."/>
            <person name="Wilson R.J."/>
            <person name="Serrano M.G."/>
            <person name="Buck G."/>
            <person name="Lee V."/>
            <person name="Wang Y."/>
            <person name="Carvalho R."/>
            <person name="Voegtly L."/>
            <person name="Shi R."/>
            <person name="Duckworth R."/>
            <person name="Johnson A."/>
            <person name="Loviza R."/>
            <person name="Walstead R."/>
            <person name="Shah Z."/>
            <person name="Kiflezghi M."/>
            <person name="Wade K."/>
            <person name="Ball S.L."/>
            <person name="Bradley K.W."/>
            <person name="Asai D.J."/>
            <person name="Bowman C.A."/>
            <person name="Russell D.A."/>
            <person name="Pope W.H."/>
            <person name="Jacobs-Sera D."/>
            <person name="Hendrix R.W."/>
            <person name="Hatfull G.F."/>
        </authorList>
    </citation>
    <scope>NUCLEOTIDE SEQUENCE [LARGE SCALE GENOMIC DNA]</scope>
    <source>
        <strain evidence="11">JCM 19170</strain>
    </source>
</reference>
<evidence type="ECO:0000256" key="4">
    <source>
        <dbReference type="ARBA" id="ARBA00012458"/>
    </source>
</evidence>
<dbReference type="GO" id="GO:0004156">
    <property type="term" value="F:dihydropteroate synthase activity"/>
    <property type="evidence" value="ECO:0007669"/>
    <property type="project" value="UniProtKB-EC"/>
</dbReference>
<comment type="catalytic activity">
    <reaction evidence="1">
        <text>(7,8-dihydropterin-6-yl)methyl diphosphate + 4-aminobenzoate = 7,8-dihydropteroate + diphosphate</text>
        <dbReference type="Rhea" id="RHEA:19949"/>
        <dbReference type="ChEBI" id="CHEBI:17836"/>
        <dbReference type="ChEBI" id="CHEBI:17839"/>
        <dbReference type="ChEBI" id="CHEBI:33019"/>
        <dbReference type="ChEBI" id="CHEBI:72950"/>
        <dbReference type="EC" id="2.5.1.15"/>
    </reaction>
</comment>
<dbReference type="NCBIfam" id="TIGR01496">
    <property type="entry name" value="DHPS"/>
    <property type="match status" value="1"/>
</dbReference>
<dbReference type="SUPFAM" id="SSF51717">
    <property type="entry name" value="Dihydropteroate synthetase-like"/>
    <property type="match status" value="1"/>
</dbReference>
<dbReference type="InterPro" id="IPR011005">
    <property type="entry name" value="Dihydropteroate_synth-like_sf"/>
</dbReference>
<dbReference type="PANTHER" id="PTHR20941">
    <property type="entry name" value="FOLATE SYNTHESIS PROTEINS"/>
    <property type="match status" value="1"/>
</dbReference>
<evidence type="ECO:0000256" key="1">
    <source>
        <dbReference type="ARBA" id="ARBA00000012"/>
    </source>
</evidence>
<dbReference type="EC" id="2.5.1.15" evidence="4"/>
<feature type="domain" description="Pterin-binding" evidence="9">
    <location>
        <begin position="16"/>
        <end position="269"/>
    </location>
</feature>
<dbReference type="InterPro" id="IPR006390">
    <property type="entry name" value="DHP_synth_dom"/>
</dbReference>
<dbReference type="GO" id="GO:0046656">
    <property type="term" value="P:folic acid biosynthetic process"/>
    <property type="evidence" value="ECO:0007669"/>
    <property type="project" value="UniProtKB-KW"/>
</dbReference>
<evidence type="ECO:0000313" key="10">
    <source>
        <dbReference type="EMBL" id="CUB07220.1"/>
    </source>
</evidence>
<dbReference type="Gene3D" id="3.20.20.20">
    <property type="entry name" value="Dihydropteroate synthase-like"/>
    <property type="match status" value="1"/>
</dbReference>
<dbReference type="GO" id="GO:0046872">
    <property type="term" value="F:metal ion binding"/>
    <property type="evidence" value="ECO:0007669"/>
    <property type="project" value="UniProtKB-KW"/>
</dbReference>
<dbReference type="AlphaFoldDB" id="A0A0K6IVS8"/>
<name>A0A0K6IVS8_9PROT</name>
<dbReference type="GO" id="GO:0046654">
    <property type="term" value="P:tetrahydrofolate biosynthetic process"/>
    <property type="evidence" value="ECO:0007669"/>
    <property type="project" value="TreeGrafter"/>
</dbReference>
<dbReference type="EMBL" id="CYHH01000005">
    <property type="protein sequence ID" value="CUB07220.1"/>
    <property type="molecule type" value="Genomic_DNA"/>
</dbReference>
<evidence type="ECO:0000256" key="8">
    <source>
        <dbReference type="ARBA" id="ARBA00022909"/>
    </source>
</evidence>
<dbReference type="GO" id="GO:0005829">
    <property type="term" value="C:cytosol"/>
    <property type="evidence" value="ECO:0007669"/>
    <property type="project" value="TreeGrafter"/>
</dbReference>
<evidence type="ECO:0000256" key="2">
    <source>
        <dbReference type="ARBA" id="ARBA00001946"/>
    </source>
</evidence>
<keyword evidence="8" id="KW-0289">Folate biosynthesis</keyword>
<accession>A0A0K6IVS8</accession>